<dbReference type="Pfam" id="PF00856">
    <property type="entry name" value="SET"/>
    <property type="match status" value="1"/>
</dbReference>
<keyword evidence="3" id="KW-0949">S-adenosyl-L-methionine</keyword>
<name>A0AAD8EMI4_DIPPU</name>
<dbReference type="InterPro" id="IPR044421">
    <property type="entry name" value="SMYD4_SET"/>
</dbReference>
<dbReference type="CDD" id="cd10536">
    <property type="entry name" value="SET_SMYD4"/>
    <property type="match status" value="1"/>
</dbReference>
<feature type="domain" description="SET" evidence="4">
    <location>
        <begin position="81"/>
        <end position="201"/>
    </location>
</feature>
<dbReference type="GO" id="GO:0032259">
    <property type="term" value="P:methylation"/>
    <property type="evidence" value="ECO:0007669"/>
    <property type="project" value="UniProtKB-KW"/>
</dbReference>
<feature type="non-terminal residue" evidence="5">
    <location>
        <position position="1"/>
    </location>
</feature>
<dbReference type="InterPro" id="IPR052097">
    <property type="entry name" value="SET-MYND_domain_protein"/>
</dbReference>
<dbReference type="InterPro" id="IPR011990">
    <property type="entry name" value="TPR-like_helical_dom_sf"/>
</dbReference>
<dbReference type="PANTHER" id="PTHR46165">
    <property type="entry name" value="SET AND MYND DOMAIN-CONTAINING PROTEIN 4"/>
    <property type="match status" value="1"/>
</dbReference>
<gene>
    <name evidence="5" type="ORF">L9F63_013192</name>
</gene>
<evidence type="ECO:0000256" key="1">
    <source>
        <dbReference type="ARBA" id="ARBA00022603"/>
    </source>
</evidence>
<dbReference type="GO" id="GO:0008757">
    <property type="term" value="F:S-adenosylmethionine-dependent methyltransferase activity"/>
    <property type="evidence" value="ECO:0007669"/>
    <property type="project" value="UniProtKB-ARBA"/>
</dbReference>
<keyword evidence="1" id="KW-0489">Methyltransferase</keyword>
<reference evidence="5" key="1">
    <citation type="journal article" date="2023" name="IScience">
        <title>Live-bearing cockroach genome reveals convergent evolutionary mechanisms linked to viviparity in insects and beyond.</title>
        <authorList>
            <person name="Fouks B."/>
            <person name="Harrison M.C."/>
            <person name="Mikhailova A.A."/>
            <person name="Marchal E."/>
            <person name="English S."/>
            <person name="Carruthers M."/>
            <person name="Jennings E.C."/>
            <person name="Chiamaka E.L."/>
            <person name="Frigard R.A."/>
            <person name="Pippel M."/>
            <person name="Attardo G.M."/>
            <person name="Benoit J.B."/>
            <person name="Bornberg-Bauer E."/>
            <person name="Tobe S.S."/>
        </authorList>
    </citation>
    <scope>NUCLEOTIDE SEQUENCE</scope>
    <source>
        <strain evidence="5">Stay&amp;Tobe</strain>
    </source>
</reference>
<dbReference type="GO" id="GO:0008276">
    <property type="term" value="F:protein methyltransferase activity"/>
    <property type="evidence" value="ECO:0007669"/>
    <property type="project" value="UniProtKB-ARBA"/>
</dbReference>
<dbReference type="EMBL" id="JASPKZ010002325">
    <property type="protein sequence ID" value="KAJ9595616.1"/>
    <property type="molecule type" value="Genomic_DNA"/>
</dbReference>
<protein>
    <recommendedName>
        <fullName evidence="4">SET domain-containing protein</fullName>
    </recommendedName>
</protein>
<dbReference type="GO" id="GO:0042826">
    <property type="term" value="F:histone deacetylase binding"/>
    <property type="evidence" value="ECO:0007669"/>
    <property type="project" value="TreeGrafter"/>
</dbReference>
<accession>A0AAD8EMI4</accession>
<sequence length="345" mass="39048">VCFCSEECRDEAWTQYHLLECSILNHILHSRELSKMAWLVYRIVAKAMIIRKEDVSSLKPSPDTPNPFLSDNYNTVWGQVTHSIARTPADMLKRTISAIFLTSLLQHVISVKTDEVTMSMVMLRHLQSCSCNAYQITEHIVPEGNIKRSDEKELGGAVYPTISLCNHSCNPNVVRHSIGRVCVVRAIRNIKTGDEIHDNYGPHYLSSSREVRQNLLCTQYFFTCVCDACSNNWPTVEKLNPAAVAYKCTQCSAIIGDSILGLKICPNCNKKIDFNKIAKRLETLSREFNKAVENLLLWRTSQCLKTCLEYCSLMDSVIVHPNKKIAICQQAITLSWSLMSNVQNV</sequence>
<dbReference type="AlphaFoldDB" id="A0AAD8EMI4"/>
<evidence type="ECO:0000313" key="6">
    <source>
        <dbReference type="Proteomes" id="UP001233999"/>
    </source>
</evidence>
<comment type="caution">
    <text evidence="5">The sequence shown here is derived from an EMBL/GenBank/DDBJ whole genome shotgun (WGS) entry which is preliminary data.</text>
</comment>
<dbReference type="GO" id="GO:0008170">
    <property type="term" value="F:N-methyltransferase activity"/>
    <property type="evidence" value="ECO:0007669"/>
    <property type="project" value="UniProtKB-ARBA"/>
</dbReference>
<dbReference type="Gene3D" id="2.170.270.10">
    <property type="entry name" value="SET domain"/>
    <property type="match status" value="1"/>
</dbReference>
<keyword evidence="2" id="KW-0808">Transferase</keyword>
<dbReference type="GO" id="GO:0005634">
    <property type="term" value="C:nucleus"/>
    <property type="evidence" value="ECO:0007669"/>
    <property type="project" value="TreeGrafter"/>
</dbReference>
<evidence type="ECO:0000256" key="3">
    <source>
        <dbReference type="ARBA" id="ARBA00022691"/>
    </source>
</evidence>
<organism evidence="5 6">
    <name type="scientific">Diploptera punctata</name>
    <name type="common">Pacific beetle cockroach</name>
    <dbReference type="NCBI Taxonomy" id="6984"/>
    <lineage>
        <taxon>Eukaryota</taxon>
        <taxon>Metazoa</taxon>
        <taxon>Ecdysozoa</taxon>
        <taxon>Arthropoda</taxon>
        <taxon>Hexapoda</taxon>
        <taxon>Insecta</taxon>
        <taxon>Pterygota</taxon>
        <taxon>Neoptera</taxon>
        <taxon>Polyneoptera</taxon>
        <taxon>Dictyoptera</taxon>
        <taxon>Blattodea</taxon>
        <taxon>Blaberoidea</taxon>
        <taxon>Blaberidae</taxon>
        <taxon>Diplopterinae</taxon>
        <taxon>Diploptera</taxon>
    </lineage>
</organism>
<dbReference type="Gene3D" id="1.25.40.10">
    <property type="entry name" value="Tetratricopeptide repeat domain"/>
    <property type="match status" value="1"/>
</dbReference>
<evidence type="ECO:0000256" key="2">
    <source>
        <dbReference type="ARBA" id="ARBA00022679"/>
    </source>
</evidence>
<reference evidence="5" key="2">
    <citation type="submission" date="2023-05" db="EMBL/GenBank/DDBJ databases">
        <authorList>
            <person name="Fouks B."/>
        </authorList>
    </citation>
    <scope>NUCLEOTIDE SEQUENCE</scope>
    <source>
        <strain evidence="5">Stay&amp;Tobe</strain>
        <tissue evidence="5">Testes</tissue>
    </source>
</reference>
<keyword evidence="6" id="KW-1185">Reference proteome</keyword>
<dbReference type="GO" id="GO:0005737">
    <property type="term" value="C:cytoplasm"/>
    <property type="evidence" value="ECO:0007669"/>
    <property type="project" value="TreeGrafter"/>
</dbReference>
<dbReference type="InterPro" id="IPR001214">
    <property type="entry name" value="SET_dom"/>
</dbReference>
<dbReference type="InterPro" id="IPR046341">
    <property type="entry name" value="SET_dom_sf"/>
</dbReference>
<dbReference type="PANTHER" id="PTHR46165:SF7">
    <property type="entry name" value="SET AND MYND DOMAIN-CONTAINING PROTEIN 4"/>
    <property type="match status" value="1"/>
</dbReference>
<dbReference type="SUPFAM" id="SSF82199">
    <property type="entry name" value="SET domain"/>
    <property type="match status" value="1"/>
</dbReference>
<proteinExistence type="predicted"/>
<evidence type="ECO:0000259" key="4">
    <source>
        <dbReference type="Pfam" id="PF00856"/>
    </source>
</evidence>
<dbReference type="Proteomes" id="UP001233999">
    <property type="component" value="Unassembled WGS sequence"/>
</dbReference>
<evidence type="ECO:0000313" key="5">
    <source>
        <dbReference type="EMBL" id="KAJ9595616.1"/>
    </source>
</evidence>